<accession>A0ABW7ZA84</accession>
<dbReference type="Pfam" id="PF24698">
    <property type="entry name" value="DUF7662"/>
    <property type="match status" value="1"/>
</dbReference>
<keyword evidence="3" id="KW-0812">Transmembrane</keyword>
<feature type="compositionally biased region" description="Basic and acidic residues" evidence="2">
    <location>
        <begin position="187"/>
        <end position="196"/>
    </location>
</feature>
<keyword evidence="3" id="KW-0472">Membrane</keyword>
<sequence length="513" mass="54938">MAGKYEALALHLARLPADVERQEFSFDEVEAIVGLLPKTTRDATWWRTARGTHTIAWREVGWQVADVDPLRRTVVFERRHPKTTALRTLAFALVAVVAGIAVNATLTSPGWVTFIAVLVLAIALMWISAMLQIRHGFLWAASGVAASLVGVVVLYAVASPSVRSGPAVPSGPVKDATWEGTLGRPDQNSDLRDRQSGDLAFSPDGKLLAAALGGGRTELWMTPTPKPGALPMPLVTPLSRRVAFHPGRKSTILATTAHHMDAQSIADSEVTSLRLWALADPLKPGVISTIAHEAEPADFESDAEIMEGIAFSPDGRLVAAAVRAQIEVWDIASPGVPRLVATLRRTGDRMTELAFSPDGQTLAAATGGEVALWNVSGDRFGYRLSLPHPDGVLALAFDPVSGVLATGDNDRIFSLWDVRTGREITIRVVDDSCTIVHDLAFSTDGLTLAAACQQAVVQLWNTKDQTSSVLVKTLPTTDKPGKRSTNAIAFSPDGVTLATANADGTLKLWRLQR</sequence>
<protein>
    <submittedName>
        <fullName evidence="5">WD40 repeat domain-containing protein</fullName>
    </submittedName>
</protein>
<dbReference type="SUPFAM" id="SSF50978">
    <property type="entry name" value="WD40 repeat-like"/>
    <property type="match status" value="1"/>
</dbReference>
<dbReference type="Gene3D" id="2.130.10.10">
    <property type="entry name" value="YVTN repeat-like/Quinoprotein amine dehydrogenase"/>
    <property type="match status" value="2"/>
</dbReference>
<keyword evidence="1" id="KW-0853">WD repeat</keyword>
<dbReference type="InterPro" id="IPR056079">
    <property type="entry name" value="DUF7662"/>
</dbReference>
<dbReference type="InterPro" id="IPR036322">
    <property type="entry name" value="WD40_repeat_dom_sf"/>
</dbReference>
<organism evidence="5 6">
    <name type="scientific">Nonomuraea typhae</name>
    <dbReference type="NCBI Taxonomy" id="2603600"/>
    <lineage>
        <taxon>Bacteria</taxon>
        <taxon>Bacillati</taxon>
        <taxon>Actinomycetota</taxon>
        <taxon>Actinomycetes</taxon>
        <taxon>Streptosporangiales</taxon>
        <taxon>Streptosporangiaceae</taxon>
        <taxon>Nonomuraea</taxon>
    </lineage>
</organism>
<evidence type="ECO:0000259" key="4">
    <source>
        <dbReference type="Pfam" id="PF24698"/>
    </source>
</evidence>
<dbReference type="EMBL" id="JBITGY010000015">
    <property type="protein sequence ID" value="MFI6504419.1"/>
    <property type="molecule type" value="Genomic_DNA"/>
</dbReference>
<dbReference type="RefSeq" id="WP_397090165.1">
    <property type="nucleotide sequence ID" value="NZ_JBITGY010000015.1"/>
</dbReference>
<dbReference type="Pfam" id="PF00400">
    <property type="entry name" value="WD40"/>
    <property type="match status" value="3"/>
</dbReference>
<dbReference type="PANTHER" id="PTHR19846">
    <property type="entry name" value="WD40 REPEAT PROTEIN"/>
    <property type="match status" value="1"/>
</dbReference>
<evidence type="ECO:0000313" key="6">
    <source>
        <dbReference type="Proteomes" id="UP001612741"/>
    </source>
</evidence>
<comment type="caution">
    <text evidence="5">The sequence shown here is derived from an EMBL/GenBank/DDBJ whole genome shotgun (WGS) entry which is preliminary data.</text>
</comment>
<feature type="repeat" description="WD" evidence="1">
    <location>
        <begin position="487"/>
        <end position="513"/>
    </location>
</feature>
<keyword evidence="3" id="KW-1133">Transmembrane helix</keyword>
<dbReference type="PROSITE" id="PS50294">
    <property type="entry name" value="WD_REPEATS_REGION"/>
    <property type="match status" value="2"/>
</dbReference>
<feature type="domain" description="DUF7662" evidence="4">
    <location>
        <begin position="21"/>
        <end position="78"/>
    </location>
</feature>
<dbReference type="PANTHER" id="PTHR19846:SF0">
    <property type="entry name" value="PRE-MRNA PROCESSING FACTOR 4"/>
    <property type="match status" value="1"/>
</dbReference>
<reference evidence="5 6" key="1">
    <citation type="submission" date="2024-10" db="EMBL/GenBank/DDBJ databases">
        <title>The Natural Products Discovery Center: Release of the First 8490 Sequenced Strains for Exploring Actinobacteria Biosynthetic Diversity.</title>
        <authorList>
            <person name="Kalkreuter E."/>
            <person name="Kautsar S.A."/>
            <person name="Yang D."/>
            <person name="Bader C.D."/>
            <person name="Teijaro C.N."/>
            <person name="Fluegel L."/>
            <person name="Davis C.M."/>
            <person name="Simpson J.R."/>
            <person name="Lauterbach L."/>
            <person name="Steele A.D."/>
            <person name="Gui C."/>
            <person name="Meng S."/>
            <person name="Li G."/>
            <person name="Viehrig K."/>
            <person name="Ye F."/>
            <person name="Su P."/>
            <person name="Kiefer A.F."/>
            <person name="Nichols A."/>
            <person name="Cepeda A.J."/>
            <person name="Yan W."/>
            <person name="Fan B."/>
            <person name="Jiang Y."/>
            <person name="Adhikari A."/>
            <person name="Zheng C.-J."/>
            <person name="Schuster L."/>
            <person name="Cowan T.M."/>
            <person name="Smanski M.J."/>
            <person name="Chevrette M.G."/>
            <person name="De Carvalho L.P.S."/>
            <person name="Shen B."/>
        </authorList>
    </citation>
    <scope>NUCLEOTIDE SEQUENCE [LARGE SCALE GENOMIC DNA]</scope>
    <source>
        <strain evidence="5 6">NPDC050545</strain>
    </source>
</reference>
<dbReference type="SMART" id="SM00320">
    <property type="entry name" value="WD40"/>
    <property type="match status" value="6"/>
</dbReference>
<dbReference type="Proteomes" id="UP001612741">
    <property type="component" value="Unassembled WGS sequence"/>
</dbReference>
<evidence type="ECO:0000313" key="5">
    <source>
        <dbReference type="EMBL" id="MFI6504419.1"/>
    </source>
</evidence>
<evidence type="ECO:0000256" key="2">
    <source>
        <dbReference type="SAM" id="MobiDB-lite"/>
    </source>
</evidence>
<evidence type="ECO:0000256" key="1">
    <source>
        <dbReference type="PROSITE-ProRule" id="PRU00221"/>
    </source>
</evidence>
<feature type="region of interest" description="Disordered" evidence="2">
    <location>
        <begin position="162"/>
        <end position="200"/>
    </location>
</feature>
<evidence type="ECO:0000256" key="3">
    <source>
        <dbReference type="SAM" id="Phobius"/>
    </source>
</evidence>
<dbReference type="InterPro" id="IPR001680">
    <property type="entry name" value="WD40_rpt"/>
</dbReference>
<gene>
    <name evidence="5" type="ORF">ACIBG2_44035</name>
</gene>
<proteinExistence type="predicted"/>
<feature type="transmembrane region" description="Helical" evidence="3">
    <location>
        <begin position="85"/>
        <end position="104"/>
    </location>
</feature>
<feature type="repeat" description="WD" evidence="1">
    <location>
        <begin position="385"/>
        <end position="426"/>
    </location>
</feature>
<keyword evidence="6" id="KW-1185">Reference proteome</keyword>
<dbReference type="InterPro" id="IPR015943">
    <property type="entry name" value="WD40/YVTN_repeat-like_dom_sf"/>
</dbReference>
<feature type="transmembrane region" description="Helical" evidence="3">
    <location>
        <begin position="110"/>
        <end position="129"/>
    </location>
</feature>
<name>A0ABW7ZA84_9ACTN</name>
<dbReference type="PROSITE" id="PS50082">
    <property type="entry name" value="WD_REPEATS_2"/>
    <property type="match status" value="2"/>
</dbReference>
<feature type="transmembrane region" description="Helical" evidence="3">
    <location>
        <begin position="136"/>
        <end position="158"/>
    </location>
</feature>